<dbReference type="Proteomes" id="UP000608345">
    <property type="component" value="Unassembled WGS sequence"/>
</dbReference>
<proteinExistence type="predicted"/>
<organism evidence="1 2">
    <name type="scientific">Advenella faeciporci</name>
    <dbReference type="NCBI Taxonomy" id="797535"/>
    <lineage>
        <taxon>Bacteria</taxon>
        <taxon>Pseudomonadati</taxon>
        <taxon>Pseudomonadota</taxon>
        <taxon>Betaproteobacteria</taxon>
        <taxon>Burkholderiales</taxon>
        <taxon>Alcaligenaceae</taxon>
    </lineage>
</organism>
<evidence type="ECO:0000313" key="2">
    <source>
        <dbReference type="Proteomes" id="UP000608345"/>
    </source>
</evidence>
<gene>
    <name evidence="1" type="ORF">GCM10011450_27050</name>
</gene>
<keyword evidence="2" id="KW-1185">Reference proteome</keyword>
<comment type="caution">
    <text evidence="1">The sequence shown here is derived from an EMBL/GenBank/DDBJ whole genome shotgun (WGS) entry which is preliminary data.</text>
</comment>
<reference evidence="1" key="1">
    <citation type="journal article" date="2014" name="Int. J. Syst. Evol. Microbiol.">
        <title>Complete genome sequence of Corynebacterium casei LMG S-19264T (=DSM 44701T), isolated from a smear-ripened cheese.</title>
        <authorList>
            <consortium name="US DOE Joint Genome Institute (JGI-PGF)"/>
            <person name="Walter F."/>
            <person name="Albersmeier A."/>
            <person name="Kalinowski J."/>
            <person name="Ruckert C."/>
        </authorList>
    </citation>
    <scope>NUCLEOTIDE SEQUENCE</scope>
    <source>
        <strain evidence="1">KCTC 23732</strain>
    </source>
</reference>
<dbReference type="InterPro" id="IPR027396">
    <property type="entry name" value="DsrEFH-like"/>
</dbReference>
<dbReference type="Gene3D" id="3.40.1260.10">
    <property type="entry name" value="DsrEFH-like"/>
    <property type="match status" value="1"/>
</dbReference>
<sequence>MPNNQPAHKLKVILHAPTGNALQRARNNARNLKKATPDAEIRIIVNAEAVTTALDTVEADTDMMTWVCPNTLAKLNRELRTPLTLLQSPAILELVLMQQSGWTYIRA</sequence>
<evidence type="ECO:0008006" key="3">
    <source>
        <dbReference type="Google" id="ProtNLM"/>
    </source>
</evidence>
<dbReference type="AlphaFoldDB" id="A0A918N232"/>
<dbReference type="EMBL" id="BMYS01000028">
    <property type="protein sequence ID" value="GGW96018.1"/>
    <property type="molecule type" value="Genomic_DNA"/>
</dbReference>
<protein>
    <recommendedName>
        <fullName evidence="3">Intracellular sulfur oxidation DsrE/DsrF family protein</fullName>
    </recommendedName>
</protein>
<dbReference type="SUPFAM" id="SSF75169">
    <property type="entry name" value="DsrEFH-like"/>
    <property type="match status" value="1"/>
</dbReference>
<accession>A0A918N232</accession>
<dbReference type="RefSeq" id="WP_189386035.1">
    <property type="nucleotide sequence ID" value="NZ_BAABFY010000041.1"/>
</dbReference>
<name>A0A918N232_9BURK</name>
<evidence type="ECO:0000313" key="1">
    <source>
        <dbReference type="EMBL" id="GGW96018.1"/>
    </source>
</evidence>
<reference evidence="1" key="2">
    <citation type="submission" date="2020-09" db="EMBL/GenBank/DDBJ databases">
        <authorList>
            <person name="Sun Q."/>
            <person name="Kim S."/>
        </authorList>
    </citation>
    <scope>NUCLEOTIDE SEQUENCE</scope>
    <source>
        <strain evidence="1">KCTC 23732</strain>
    </source>
</reference>